<keyword evidence="5" id="KW-1185">Reference proteome</keyword>
<organism evidence="4 5">
    <name type="scientific">Thlaspi arvense</name>
    <name type="common">Field penny-cress</name>
    <dbReference type="NCBI Taxonomy" id="13288"/>
    <lineage>
        <taxon>Eukaryota</taxon>
        <taxon>Viridiplantae</taxon>
        <taxon>Streptophyta</taxon>
        <taxon>Embryophyta</taxon>
        <taxon>Tracheophyta</taxon>
        <taxon>Spermatophyta</taxon>
        <taxon>Magnoliopsida</taxon>
        <taxon>eudicotyledons</taxon>
        <taxon>Gunneridae</taxon>
        <taxon>Pentapetalae</taxon>
        <taxon>rosids</taxon>
        <taxon>malvids</taxon>
        <taxon>Brassicales</taxon>
        <taxon>Brassicaceae</taxon>
        <taxon>Thlaspideae</taxon>
        <taxon>Thlaspi</taxon>
    </lineage>
</organism>
<dbReference type="GO" id="GO:0005524">
    <property type="term" value="F:ATP binding"/>
    <property type="evidence" value="ECO:0007669"/>
    <property type="project" value="UniProtKB-KW"/>
</dbReference>
<dbReference type="InterPro" id="IPR031327">
    <property type="entry name" value="MCM"/>
</dbReference>
<protein>
    <recommendedName>
        <fullName evidence="3">MCM C-terminal AAA(+) ATPase domain-containing protein</fullName>
    </recommendedName>
</protein>
<dbReference type="Pfam" id="PF00493">
    <property type="entry name" value="MCM"/>
    <property type="match status" value="1"/>
</dbReference>
<feature type="domain" description="MCM C-terminal AAA(+) ATPase" evidence="3">
    <location>
        <begin position="29"/>
        <end position="67"/>
    </location>
</feature>
<dbReference type="Gene3D" id="3.40.50.300">
    <property type="entry name" value="P-loop containing nucleotide triphosphate hydrolases"/>
    <property type="match status" value="1"/>
</dbReference>
<proteinExistence type="predicted"/>
<keyword evidence="1" id="KW-0547">Nucleotide-binding</keyword>
<dbReference type="GO" id="GO:0017116">
    <property type="term" value="F:single-stranded DNA helicase activity"/>
    <property type="evidence" value="ECO:0007669"/>
    <property type="project" value="TreeGrafter"/>
</dbReference>
<reference evidence="4 5" key="1">
    <citation type="submission" date="2022-03" db="EMBL/GenBank/DDBJ databases">
        <authorList>
            <person name="Nunn A."/>
            <person name="Chopra R."/>
            <person name="Nunn A."/>
            <person name="Contreras Garrido A."/>
        </authorList>
    </citation>
    <scope>NUCLEOTIDE SEQUENCE [LARGE SCALE GENOMIC DNA]</scope>
</reference>
<evidence type="ECO:0000313" key="4">
    <source>
        <dbReference type="EMBL" id="CAH2079406.1"/>
    </source>
</evidence>
<evidence type="ECO:0000313" key="5">
    <source>
        <dbReference type="Proteomes" id="UP000836841"/>
    </source>
</evidence>
<dbReference type="InterPro" id="IPR027417">
    <property type="entry name" value="P-loop_NTPase"/>
</dbReference>
<dbReference type="GO" id="GO:0003697">
    <property type="term" value="F:single-stranded DNA binding"/>
    <property type="evidence" value="ECO:0007669"/>
    <property type="project" value="TreeGrafter"/>
</dbReference>
<dbReference type="InterPro" id="IPR001208">
    <property type="entry name" value="MCM_dom"/>
</dbReference>
<keyword evidence="2" id="KW-0067">ATP-binding</keyword>
<accession>A0AAU9T3C7</accession>
<dbReference type="AlphaFoldDB" id="A0AAU9T3C7"/>
<dbReference type="Proteomes" id="UP000836841">
    <property type="component" value="Chromosome 7"/>
</dbReference>
<name>A0AAU9T3C7_THLAR</name>
<dbReference type="GO" id="GO:0006271">
    <property type="term" value="P:DNA strand elongation involved in DNA replication"/>
    <property type="evidence" value="ECO:0007669"/>
    <property type="project" value="TreeGrafter"/>
</dbReference>
<dbReference type="PANTHER" id="PTHR11630:SF26">
    <property type="entry name" value="DNA REPLICATION LICENSING FACTOR MCM7"/>
    <property type="match status" value="1"/>
</dbReference>
<dbReference type="EMBL" id="OU466863">
    <property type="protein sequence ID" value="CAH2079406.1"/>
    <property type="molecule type" value="Genomic_DNA"/>
</dbReference>
<gene>
    <name evidence="4" type="ORF">TAV2_LOCUS23286</name>
</gene>
<sequence>MKQIVLIELKEIVSIYSVFVPPNLTPAQSNRVDLPPALLSRFNLLWLILDRADMYSDLELSKHVFNMDISGFSSAYISAARRLCLYVPSELGEYIATAYSCIKQEEARSNTPRSYTTVRTLLSILCISAISTSKVEISLYVDDMQTAGLDAISDTYSIIRDEASRSKKTHVSYANALNWISRKGYSEAQLKECLEGFMTRQIYQ</sequence>
<dbReference type="GO" id="GO:0000727">
    <property type="term" value="P:double-strand break repair via break-induced replication"/>
    <property type="evidence" value="ECO:0007669"/>
    <property type="project" value="TreeGrafter"/>
</dbReference>
<dbReference type="GO" id="GO:0006270">
    <property type="term" value="P:DNA replication initiation"/>
    <property type="evidence" value="ECO:0007669"/>
    <property type="project" value="TreeGrafter"/>
</dbReference>
<evidence type="ECO:0000256" key="1">
    <source>
        <dbReference type="ARBA" id="ARBA00022741"/>
    </source>
</evidence>
<evidence type="ECO:0000256" key="2">
    <source>
        <dbReference type="ARBA" id="ARBA00022840"/>
    </source>
</evidence>
<feature type="non-terminal residue" evidence="4">
    <location>
        <position position="204"/>
    </location>
</feature>
<dbReference type="GO" id="GO:0042555">
    <property type="term" value="C:MCM complex"/>
    <property type="evidence" value="ECO:0007669"/>
    <property type="project" value="TreeGrafter"/>
</dbReference>
<dbReference type="GO" id="GO:0005634">
    <property type="term" value="C:nucleus"/>
    <property type="evidence" value="ECO:0007669"/>
    <property type="project" value="TreeGrafter"/>
</dbReference>
<evidence type="ECO:0000259" key="3">
    <source>
        <dbReference type="Pfam" id="PF00493"/>
    </source>
</evidence>
<dbReference type="PANTHER" id="PTHR11630">
    <property type="entry name" value="DNA REPLICATION LICENSING FACTOR MCM FAMILY MEMBER"/>
    <property type="match status" value="1"/>
</dbReference>